<dbReference type="Pfam" id="PF02365">
    <property type="entry name" value="NAM"/>
    <property type="match status" value="1"/>
</dbReference>
<dbReference type="GO" id="GO:0003700">
    <property type="term" value="F:DNA-binding transcription factor activity"/>
    <property type="evidence" value="ECO:0007669"/>
    <property type="project" value="InterPro"/>
</dbReference>
<dbReference type="InterPro" id="IPR036093">
    <property type="entry name" value="NAC_dom_sf"/>
</dbReference>
<evidence type="ECO:0000313" key="7">
    <source>
        <dbReference type="EMBL" id="THU74845.1"/>
    </source>
</evidence>
<name>A0A4V4HAB2_MUSBA</name>
<feature type="compositionally biased region" description="Basic and acidic residues" evidence="5">
    <location>
        <begin position="51"/>
        <end position="64"/>
    </location>
</feature>
<proteinExistence type="predicted"/>
<evidence type="ECO:0000259" key="6">
    <source>
        <dbReference type="PROSITE" id="PS51005"/>
    </source>
</evidence>
<gene>
    <name evidence="7" type="ORF">C4D60_Mb04t37700</name>
</gene>
<comment type="caution">
    <text evidence="7">The sequence shown here is derived from an EMBL/GenBank/DDBJ whole genome shotgun (WGS) entry which is preliminary data.</text>
</comment>
<dbReference type="PROSITE" id="PS51005">
    <property type="entry name" value="NAC"/>
    <property type="match status" value="1"/>
</dbReference>
<accession>A0A4V4HAB2</accession>
<protein>
    <recommendedName>
        <fullName evidence="6">NAC domain-containing protein</fullName>
    </recommendedName>
</protein>
<dbReference type="STRING" id="52838.A0A4V4HAB2"/>
<dbReference type="PANTHER" id="PTHR31079:SF31">
    <property type="entry name" value="NAC DOMAIN-CONTAINING PROTEIN 75"/>
    <property type="match status" value="1"/>
</dbReference>
<dbReference type="GO" id="GO:0000976">
    <property type="term" value="F:transcription cis-regulatory region binding"/>
    <property type="evidence" value="ECO:0007669"/>
    <property type="project" value="TreeGrafter"/>
</dbReference>
<keyword evidence="3" id="KW-0804">Transcription</keyword>
<evidence type="ECO:0000256" key="5">
    <source>
        <dbReference type="SAM" id="MobiDB-lite"/>
    </source>
</evidence>
<feature type="domain" description="NAC" evidence="6">
    <location>
        <begin position="1"/>
        <end position="129"/>
    </location>
</feature>
<dbReference type="Proteomes" id="UP000317650">
    <property type="component" value="Chromosome 4"/>
</dbReference>
<evidence type="ECO:0000256" key="1">
    <source>
        <dbReference type="ARBA" id="ARBA00023015"/>
    </source>
</evidence>
<dbReference type="AlphaFoldDB" id="A0A4V4HAB2"/>
<evidence type="ECO:0000256" key="4">
    <source>
        <dbReference type="ARBA" id="ARBA00023242"/>
    </source>
</evidence>
<reference evidence="7 8" key="1">
    <citation type="journal article" date="2019" name="Nat. Plants">
        <title>Genome sequencing of Musa balbisiana reveals subgenome evolution and function divergence in polyploid bananas.</title>
        <authorList>
            <person name="Yao X."/>
        </authorList>
    </citation>
    <scope>NUCLEOTIDE SEQUENCE [LARGE SCALE GENOMIC DNA]</scope>
    <source>
        <strain evidence="8">cv. DH-PKW</strain>
        <tissue evidence="7">Leaves</tissue>
    </source>
</reference>
<evidence type="ECO:0000256" key="3">
    <source>
        <dbReference type="ARBA" id="ARBA00023163"/>
    </source>
</evidence>
<evidence type="ECO:0000313" key="8">
    <source>
        <dbReference type="Proteomes" id="UP000317650"/>
    </source>
</evidence>
<dbReference type="GO" id="GO:0005634">
    <property type="term" value="C:nucleus"/>
    <property type="evidence" value="ECO:0007669"/>
    <property type="project" value="TreeGrafter"/>
</dbReference>
<keyword evidence="1" id="KW-0805">Transcription regulation</keyword>
<dbReference type="InterPro" id="IPR003441">
    <property type="entry name" value="NAC-dom"/>
</dbReference>
<dbReference type="PANTHER" id="PTHR31079">
    <property type="entry name" value="NAC DOMAIN-CONTAINING PROTEIN 73"/>
    <property type="match status" value="1"/>
</dbReference>
<feature type="region of interest" description="Disordered" evidence="5">
    <location>
        <begin position="1"/>
        <end position="75"/>
    </location>
</feature>
<dbReference type="SUPFAM" id="SSF101941">
    <property type="entry name" value="NAC domain"/>
    <property type="match status" value="1"/>
</dbReference>
<sequence length="389" mass="45349">MSSYPQLKAKMASALHHPEKLPGVTRDGLSKHFFHRPSKAYTTGTRKRRKIQSESDLHRGETRWHKTGKTRPVMVDGTQKGCKKILVLYTNFGKHRKPVKTNWVMHQYHLGELEEEKDGELVVSKVFYQIQPRQWSDKSVAAVEGMSQRRDTEVLSKRDEYLYSSMGMHQHVKPDNFSFAPFTAGFNEVAVGEASDEHAEHERHVRLLPPPPPPPYHQVARQQQQQQQQWRMATTTAAFHSRRPPMNPISKFVPTPLQQTSIVLEDPYQVPRMLLQPDKFLQQKLDHHRSTSGLEELIMSCTSAGIKGYCRNVLSKLDHRRPQLHSLKRQHGSTHTGLLPTRIIMDDDQEEDKPGNLTKHHRYSHQRLRLLRLEHERVKENMLQIWIRR</sequence>
<dbReference type="EMBL" id="PYDT01000001">
    <property type="protein sequence ID" value="THU74845.1"/>
    <property type="molecule type" value="Genomic_DNA"/>
</dbReference>
<evidence type="ECO:0000256" key="2">
    <source>
        <dbReference type="ARBA" id="ARBA00023125"/>
    </source>
</evidence>
<dbReference type="InterPro" id="IPR044799">
    <property type="entry name" value="SOG1-like"/>
</dbReference>
<keyword evidence="4" id="KW-0539">Nucleus</keyword>
<keyword evidence="8" id="KW-1185">Reference proteome</keyword>
<dbReference type="Gene3D" id="2.170.150.80">
    <property type="entry name" value="NAC domain"/>
    <property type="match status" value="1"/>
</dbReference>
<organism evidence="7 8">
    <name type="scientific">Musa balbisiana</name>
    <name type="common">Banana</name>
    <dbReference type="NCBI Taxonomy" id="52838"/>
    <lineage>
        <taxon>Eukaryota</taxon>
        <taxon>Viridiplantae</taxon>
        <taxon>Streptophyta</taxon>
        <taxon>Embryophyta</taxon>
        <taxon>Tracheophyta</taxon>
        <taxon>Spermatophyta</taxon>
        <taxon>Magnoliopsida</taxon>
        <taxon>Liliopsida</taxon>
        <taxon>Zingiberales</taxon>
        <taxon>Musaceae</taxon>
        <taxon>Musa</taxon>
    </lineage>
</organism>
<keyword evidence="2" id="KW-0238">DNA-binding</keyword>